<reference evidence="6" key="1">
    <citation type="submission" date="2013-03" db="EMBL/GenBank/DDBJ databases">
        <authorList>
            <person name="Jeffery W."/>
            <person name="Warren W."/>
            <person name="Wilson R.K."/>
        </authorList>
    </citation>
    <scope>NUCLEOTIDE SEQUENCE</scope>
    <source>
        <strain evidence="6">female</strain>
    </source>
</reference>
<evidence type="ECO:0000256" key="3">
    <source>
        <dbReference type="ARBA" id="ARBA00023134"/>
    </source>
</evidence>
<evidence type="ECO:0000256" key="2">
    <source>
        <dbReference type="ARBA" id="ARBA00022741"/>
    </source>
</evidence>
<dbReference type="InterPro" id="IPR027417">
    <property type="entry name" value="P-loop_NTPase"/>
</dbReference>
<keyword evidence="2" id="KW-0547">Nucleotide-binding</keyword>
<evidence type="ECO:0000313" key="6">
    <source>
        <dbReference type="Proteomes" id="UP000018467"/>
    </source>
</evidence>
<dbReference type="PANTHER" id="PTHR10903:SF170">
    <property type="entry name" value="GTPASE IMAP FAMILY MEMBER 7"/>
    <property type="match status" value="1"/>
</dbReference>
<name>A0A3B1JDQ8_ASTMX</name>
<sequence length="340" mass="38832">MTLCSPGPHVLLLVLQTEDFTQTDRRRLDYILHSLSEEPHKHILVIRTEKLQSDCSEDPAEETSSQSFITGCRYFQLNRESSCSDLVEMLKKIHEENGGRFLKWEEYKDAPCAPEQQQHDITTLCRRSQRLNVVLCGSNRVLKSPISDLILGQSELSPESSSEFVIREAEVCGRLINLVELPALYNSQLSEEDVMWETLHCVSLCDPGIHAFLFIVPEGCLTNEDKGELKKMQRIFGSRIKNHTIAIITGSEQHAAELDAVTESIIQTFERQICVSDANMRSELLQQIEQIEQQNYTTMMFLETQVETQLKYKAEIESTKLSATRNETQVCVKCELWAES</sequence>
<evidence type="ECO:0000259" key="4">
    <source>
        <dbReference type="Pfam" id="PF04548"/>
    </source>
</evidence>
<dbReference type="PANTHER" id="PTHR10903">
    <property type="entry name" value="GTPASE, IMAP FAMILY MEMBER-RELATED"/>
    <property type="match status" value="1"/>
</dbReference>
<protein>
    <recommendedName>
        <fullName evidence="4">AIG1-type G domain-containing protein</fullName>
    </recommendedName>
</protein>
<dbReference type="AlphaFoldDB" id="A0A3B1JDQ8"/>
<dbReference type="Ensembl" id="ENSAMXT00000050528.1">
    <property type="protein sequence ID" value="ENSAMXP00000040000.1"/>
    <property type="gene ID" value="ENSAMXG00000030522.1"/>
</dbReference>
<comment type="similarity">
    <text evidence="1">Belongs to the TRAFAC class TrmE-Era-EngA-EngB-Septin-like GTPase superfamily. AIG1/Toc34/Toc159-like paraseptin GTPase family. IAN subfamily.</text>
</comment>
<dbReference type="Pfam" id="PF04548">
    <property type="entry name" value="AIG1"/>
    <property type="match status" value="1"/>
</dbReference>
<dbReference type="Gene3D" id="3.40.50.300">
    <property type="entry name" value="P-loop containing nucleotide triphosphate hydrolases"/>
    <property type="match status" value="2"/>
</dbReference>
<proteinExistence type="inferred from homology"/>
<organism evidence="5 6">
    <name type="scientific">Astyanax mexicanus</name>
    <name type="common">Blind cave fish</name>
    <name type="synonym">Astyanax fasciatus mexicanus</name>
    <dbReference type="NCBI Taxonomy" id="7994"/>
    <lineage>
        <taxon>Eukaryota</taxon>
        <taxon>Metazoa</taxon>
        <taxon>Chordata</taxon>
        <taxon>Craniata</taxon>
        <taxon>Vertebrata</taxon>
        <taxon>Euteleostomi</taxon>
        <taxon>Actinopterygii</taxon>
        <taxon>Neopterygii</taxon>
        <taxon>Teleostei</taxon>
        <taxon>Ostariophysi</taxon>
        <taxon>Characiformes</taxon>
        <taxon>Characoidei</taxon>
        <taxon>Acestrorhamphidae</taxon>
        <taxon>Acestrorhamphinae</taxon>
        <taxon>Astyanax</taxon>
    </lineage>
</organism>
<dbReference type="Bgee" id="ENSAMXG00000030522">
    <property type="expression patterns" value="Expressed in zone of skin and 3 other cell types or tissues"/>
</dbReference>
<evidence type="ECO:0000256" key="1">
    <source>
        <dbReference type="ARBA" id="ARBA00008535"/>
    </source>
</evidence>
<dbReference type="GO" id="GO:0005525">
    <property type="term" value="F:GTP binding"/>
    <property type="evidence" value="ECO:0007669"/>
    <property type="project" value="UniProtKB-KW"/>
</dbReference>
<dbReference type="InterPro" id="IPR045058">
    <property type="entry name" value="GIMA/IAN/Toc"/>
</dbReference>
<reference evidence="6" key="2">
    <citation type="journal article" date="2014" name="Nat. Commun.">
        <title>The cavefish genome reveals candidate genes for eye loss.</title>
        <authorList>
            <person name="McGaugh S.E."/>
            <person name="Gross J.B."/>
            <person name="Aken B."/>
            <person name="Blin M."/>
            <person name="Borowsky R."/>
            <person name="Chalopin D."/>
            <person name="Hinaux H."/>
            <person name="Jeffery W.R."/>
            <person name="Keene A."/>
            <person name="Ma L."/>
            <person name="Minx P."/>
            <person name="Murphy D."/>
            <person name="O'Quin K.E."/>
            <person name="Retaux S."/>
            <person name="Rohner N."/>
            <person name="Searle S.M."/>
            <person name="Stahl B.A."/>
            <person name="Tabin C."/>
            <person name="Volff J.N."/>
            <person name="Yoshizawa M."/>
            <person name="Warren W.C."/>
        </authorList>
    </citation>
    <scope>NUCLEOTIDE SEQUENCE [LARGE SCALE GENOMIC DNA]</scope>
    <source>
        <strain evidence="6">female</strain>
    </source>
</reference>
<dbReference type="InParanoid" id="A0A3B1JDQ8"/>
<dbReference type="InterPro" id="IPR006703">
    <property type="entry name" value="G_AIG1"/>
</dbReference>
<keyword evidence="6" id="KW-1185">Reference proteome</keyword>
<accession>A0A3B1JDQ8</accession>
<keyword evidence="3" id="KW-0342">GTP-binding</keyword>
<reference evidence="5" key="4">
    <citation type="submission" date="2025-09" db="UniProtKB">
        <authorList>
            <consortium name="Ensembl"/>
        </authorList>
    </citation>
    <scope>IDENTIFICATION</scope>
</reference>
<dbReference type="SUPFAM" id="SSF52540">
    <property type="entry name" value="P-loop containing nucleoside triphosphate hydrolases"/>
    <property type="match status" value="1"/>
</dbReference>
<dbReference type="STRING" id="7994.ENSAMXP00000040000"/>
<reference evidence="5" key="3">
    <citation type="submission" date="2025-08" db="UniProtKB">
        <authorList>
            <consortium name="Ensembl"/>
        </authorList>
    </citation>
    <scope>IDENTIFICATION</scope>
</reference>
<dbReference type="Proteomes" id="UP000018467">
    <property type="component" value="Unassembled WGS sequence"/>
</dbReference>
<feature type="domain" description="AIG1-type G" evidence="4">
    <location>
        <begin position="131"/>
        <end position="296"/>
    </location>
</feature>
<evidence type="ECO:0000313" key="5">
    <source>
        <dbReference type="Ensembl" id="ENSAMXP00000040000.1"/>
    </source>
</evidence>
<dbReference type="GeneTree" id="ENSGT00940000164100"/>